<reference evidence="1" key="1">
    <citation type="submission" date="2020-08" db="EMBL/GenBank/DDBJ databases">
        <title>Multicomponent nature underlies the extraordinary mechanical properties of spider dragline silk.</title>
        <authorList>
            <person name="Kono N."/>
            <person name="Nakamura H."/>
            <person name="Mori M."/>
            <person name="Yoshida Y."/>
            <person name="Ohtoshi R."/>
            <person name="Malay A.D."/>
            <person name="Moran D.A.P."/>
            <person name="Tomita M."/>
            <person name="Numata K."/>
            <person name="Arakawa K."/>
        </authorList>
    </citation>
    <scope>NUCLEOTIDE SEQUENCE</scope>
</reference>
<keyword evidence="2" id="KW-1185">Reference proteome</keyword>
<evidence type="ECO:0000313" key="2">
    <source>
        <dbReference type="Proteomes" id="UP000887159"/>
    </source>
</evidence>
<gene>
    <name evidence="1" type="ORF">TNCV_381521</name>
</gene>
<organism evidence="1 2">
    <name type="scientific">Trichonephila clavipes</name>
    <name type="common">Golden silk orbweaver</name>
    <name type="synonym">Nephila clavipes</name>
    <dbReference type="NCBI Taxonomy" id="2585209"/>
    <lineage>
        <taxon>Eukaryota</taxon>
        <taxon>Metazoa</taxon>
        <taxon>Ecdysozoa</taxon>
        <taxon>Arthropoda</taxon>
        <taxon>Chelicerata</taxon>
        <taxon>Arachnida</taxon>
        <taxon>Araneae</taxon>
        <taxon>Araneomorphae</taxon>
        <taxon>Entelegynae</taxon>
        <taxon>Araneoidea</taxon>
        <taxon>Nephilidae</taxon>
        <taxon>Trichonephila</taxon>
    </lineage>
</organism>
<dbReference type="Proteomes" id="UP000887159">
    <property type="component" value="Unassembled WGS sequence"/>
</dbReference>
<evidence type="ECO:0000313" key="1">
    <source>
        <dbReference type="EMBL" id="GFY09657.1"/>
    </source>
</evidence>
<dbReference type="AlphaFoldDB" id="A0A8X6SI85"/>
<accession>A0A8X6SI85</accession>
<comment type="caution">
    <text evidence="1">The sequence shown here is derived from an EMBL/GenBank/DDBJ whole genome shotgun (WGS) entry which is preliminary data.</text>
</comment>
<protein>
    <submittedName>
        <fullName evidence="1">Uncharacterized protein</fullName>
    </submittedName>
</protein>
<dbReference type="EMBL" id="BMAU01021291">
    <property type="protein sequence ID" value="GFY09657.1"/>
    <property type="molecule type" value="Genomic_DNA"/>
</dbReference>
<name>A0A8X6SI85_TRICX</name>
<sequence length="159" mass="18190">MATMFRQFQAIKLETTYLPNSNILSLENYNPNYPEESFWTLIIPSNRVIPHAYECHPLTRKNFHHMGCLPNSHRSHSSQRIKKLPLNPGLTTSRLRYISTGDGGTRSISQRRQAFHHLSPSILAELRFYLSFEFSQFNSLRSAATGVVSHLKSVGLDSE</sequence>
<proteinExistence type="predicted"/>